<evidence type="ECO:0000256" key="1">
    <source>
        <dbReference type="ARBA" id="ARBA00022741"/>
    </source>
</evidence>
<keyword evidence="2" id="KW-0067">ATP-binding</keyword>
<keyword evidence="1" id="KW-0547">Nucleotide-binding</keyword>
<sequence>MHPTPSLVDRSHPELGTRVLDPQQRDLAESVRAFLGSKPKKSGPVGFYVHGPAGRGKTWLMTTLVDEAPMPDHAKRRVHFHEFFRQLQRQMGAEVSTRIAINETVKTLLDGAGLLLFDELHVHDPGSAALLNTLLAEGVRRRIPMLITSNYEPEALLPNPIYHHVIVPGIQTLREHLLVRTLDGGVDYRQQNSGADHGFASGTWVAAAPGADHDAVLAELGFEAPAPDEAAVVLEGHLALRARGARVTEICFDFAELLEAPTTTRDFLDLADRYDTWVITGVPALSGFSRAARQRWVTLIDVLVDRDRALIVCSSVSRDALIDIDDPPTDLFRAQSRLALLGGTSAGARV</sequence>
<dbReference type="GO" id="GO:0051301">
    <property type="term" value="P:cell division"/>
    <property type="evidence" value="ECO:0007669"/>
    <property type="project" value="UniProtKB-KW"/>
</dbReference>
<organism evidence="3 4">
    <name type="scientific">Citricoccus muralis</name>
    <dbReference type="NCBI Taxonomy" id="169134"/>
    <lineage>
        <taxon>Bacteria</taxon>
        <taxon>Bacillati</taxon>
        <taxon>Actinomycetota</taxon>
        <taxon>Actinomycetes</taxon>
        <taxon>Micrococcales</taxon>
        <taxon>Micrococcaceae</taxon>
        <taxon>Citricoccus</taxon>
    </lineage>
</organism>
<evidence type="ECO:0000256" key="2">
    <source>
        <dbReference type="ARBA" id="ARBA00022840"/>
    </source>
</evidence>
<keyword evidence="4" id="KW-1185">Reference proteome</keyword>
<dbReference type="Pfam" id="PF03969">
    <property type="entry name" value="AFG1_ATPase"/>
    <property type="match status" value="1"/>
</dbReference>
<dbReference type="RefSeq" id="WP_278156711.1">
    <property type="nucleotide sequence ID" value="NZ_CP121252.1"/>
</dbReference>
<gene>
    <name evidence="3" type="primary">zapE</name>
    <name evidence="3" type="ORF">P8192_10020</name>
</gene>
<protein>
    <submittedName>
        <fullName evidence="3">Cell division protein ZapE</fullName>
    </submittedName>
</protein>
<dbReference type="PANTHER" id="PTHR12169">
    <property type="entry name" value="ATPASE N2B"/>
    <property type="match status" value="1"/>
</dbReference>
<dbReference type="Proteomes" id="UP001219037">
    <property type="component" value="Chromosome"/>
</dbReference>
<dbReference type="PANTHER" id="PTHR12169:SF6">
    <property type="entry name" value="AFG1-LIKE ATPASE"/>
    <property type="match status" value="1"/>
</dbReference>
<name>A0ABY8H463_9MICC</name>
<keyword evidence="3" id="KW-0131">Cell cycle</keyword>
<keyword evidence="3" id="KW-0132">Cell division</keyword>
<proteinExistence type="predicted"/>
<evidence type="ECO:0000313" key="4">
    <source>
        <dbReference type="Proteomes" id="UP001219037"/>
    </source>
</evidence>
<dbReference type="EMBL" id="CP121252">
    <property type="protein sequence ID" value="WFP15731.1"/>
    <property type="molecule type" value="Genomic_DNA"/>
</dbReference>
<dbReference type="NCBIfam" id="NF040713">
    <property type="entry name" value="ZapE"/>
    <property type="match status" value="1"/>
</dbReference>
<reference evidence="3 4" key="1">
    <citation type="submission" date="2023-04" db="EMBL/GenBank/DDBJ databases">
        <title>Funneling lignin-derived compounds into biodiesel using alkali-halophilic Citricoccus sp. P2.</title>
        <authorList>
            <person name="Luo C.-B."/>
        </authorList>
    </citation>
    <scope>NUCLEOTIDE SEQUENCE [LARGE SCALE GENOMIC DNA]</scope>
    <source>
        <strain evidence="3 4">P2</strain>
    </source>
</reference>
<evidence type="ECO:0000313" key="3">
    <source>
        <dbReference type="EMBL" id="WFP15731.1"/>
    </source>
</evidence>
<dbReference type="InterPro" id="IPR027417">
    <property type="entry name" value="P-loop_NTPase"/>
</dbReference>
<dbReference type="SUPFAM" id="SSF52540">
    <property type="entry name" value="P-loop containing nucleoside triphosphate hydrolases"/>
    <property type="match status" value="1"/>
</dbReference>
<dbReference type="Gene3D" id="3.40.50.300">
    <property type="entry name" value="P-loop containing nucleotide triphosphate hydrolases"/>
    <property type="match status" value="1"/>
</dbReference>
<accession>A0ABY8H463</accession>
<dbReference type="InterPro" id="IPR005654">
    <property type="entry name" value="ATPase_AFG1-like"/>
</dbReference>